<comment type="caution">
    <text evidence="1">The sequence shown here is derived from an EMBL/GenBank/DDBJ whole genome shotgun (WGS) entry which is preliminary data.</text>
</comment>
<dbReference type="EMBL" id="JYDT01000001">
    <property type="protein sequence ID" value="KRY93775.1"/>
    <property type="molecule type" value="Genomic_DNA"/>
</dbReference>
<organism evidence="1 2">
    <name type="scientific">Trichinella pseudospiralis</name>
    <name type="common">Parasitic roundworm</name>
    <dbReference type="NCBI Taxonomy" id="6337"/>
    <lineage>
        <taxon>Eukaryota</taxon>
        <taxon>Metazoa</taxon>
        <taxon>Ecdysozoa</taxon>
        <taxon>Nematoda</taxon>
        <taxon>Enoplea</taxon>
        <taxon>Dorylaimia</taxon>
        <taxon>Trichinellida</taxon>
        <taxon>Trichinellidae</taxon>
        <taxon>Trichinella</taxon>
    </lineage>
</organism>
<reference evidence="1 2" key="1">
    <citation type="submission" date="2015-01" db="EMBL/GenBank/DDBJ databases">
        <title>Evolution of Trichinella species and genotypes.</title>
        <authorList>
            <person name="Korhonen P.K."/>
            <person name="Edoardo P."/>
            <person name="Giuseppe L.R."/>
            <person name="Gasser R.B."/>
        </authorList>
    </citation>
    <scope>NUCLEOTIDE SEQUENCE [LARGE SCALE GENOMIC DNA]</scope>
    <source>
        <strain evidence="1">ISS470</strain>
    </source>
</reference>
<gene>
    <name evidence="1" type="ORF">T4D_7682</name>
</gene>
<dbReference type="AlphaFoldDB" id="A0A0V1G6D3"/>
<evidence type="ECO:0000313" key="1">
    <source>
        <dbReference type="EMBL" id="KRY93775.1"/>
    </source>
</evidence>
<accession>A0A0V1G6D3</accession>
<protein>
    <submittedName>
        <fullName evidence="1">Uncharacterized protein</fullName>
    </submittedName>
</protein>
<keyword evidence="2" id="KW-1185">Reference proteome</keyword>
<evidence type="ECO:0000313" key="2">
    <source>
        <dbReference type="Proteomes" id="UP000054995"/>
    </source>
</evidence>
<dbReference type="Proteomes" id="UP000054995">
    <property type="component" value="Unassembled WGS sequence"/>
</dbReference>
<sequence>MKVSVWVKQQLNRIFGKAKFQLRLEPGAGMRTDQTVVQELAGHFVYADLKDKYVFQVASRKLQLQGSEREGRADSHDAMTHNS</sequence>
<name>A0A0V1G6D3_TRIPS</name>
<proteinExistence type="predicted"/>